<protein>
    <submittedName>
        <fullName evidence="9">ABC transporter permease</fullName>
    </submittedName>
</protein>
<dbReference type="PANTHER" id="PTHR43163:SF6">
    <property type="entry name" value="DIPEPTIDE TRANSPORT SYSTEM PERMEASE PROTEIN DPPB-RELATED"/>
    <property type="match status" value="1"/>
</dbReference>
<dbReference type="Gene3D" id="1.10.3720.10">
    <property type="entry name" value="MetI-like"/>
    <property type="match status" value="1"/>
</dbReference>
<evidence type="ECO:0000256" key="1">
    <source>
        <dbReference type="ARBA" id="ARBA00004651"/>
    </source>
</evidence>
<dbReference type="InterPro" id="IPR035906">
    <property type="entry name" value="MetI-like_sf"/>
</dbReference>
<dbReference type="Proteomes" id="UP001060070">
    <property type="component" value="Chromosome"/>
</dbReference>
<dbReference type="EMBL" id="CP088147">
    <property type="protein sequence ID" value="UTU51160.1"/>
    <property type="molecule type" value="Genomic_DNA"/>
</dbReference>
<dbReference type="AlphaFoldDB" id="A0AB38T8I4"/>
<feature type="transmembrane region" description="Helical" evidence="7">
    <location>
        <begin position="245"/>
        <end position="267"/>
    </location>
</feature>
<dbReference type="PANTHER" id="PTHR43163">
    <property type="entry name" value="DIPEPTIDE TRANSPORT SYSTEM PERMEASE PROTEIN DPPB-RELATED"/>
    <property type="match status" value="1"/>
</dbReference>
<sequence>MGLAPQGVLAILSFLARRVSLSLVTLFLLSIMVFLGGQVLPGNVGRAILGPFADQRAVDALNHTLGVDRPLLAQYWGWISNFVQGDMGTSYIFRSPVAPFVIDALGNSMKLAAVAFVLVVPIGILGGVVAALNLNRPLDRIISLGGLSVTVLPEFVTGIILILIFGVWLRWLPISAAWPRDAGFFTQLYYLILPSLPLFLVLFGYIARMARSGMIEALDSDYTRTAVLKGLPWRTVIWRHVLRNALLPTITVIATQTGYLIGGLVVIETLFRYQGIGSLIFTAARGKDFPMLESGILTIGIVYAVATLVADFLYSVLNPRIRLGTDQ</sequence>
<evidence type="ECO:0000256" key="5">
    <source>
        <dbReference type="ARBA" id="ARBA00022989"/>
    </source>
</evidence>
<keyword evidence="10" id="KW-1185">Reference proteome</keyword>
<feature type="transmembrane region" description="Helical" evidence="7">
    <location>
        <begin position="21"/>
        <end position="40"/>
    </location>
</feature>
<evidence type="ECO:0000313" key="10">
    <source>
        <dbReference type="Proteomes" id="UP001060070"/>
    </source>
</evidence>
<proteinExistence type="inferred from homology"/>
<dbReference type="GO" id="GO:0005886">
    <property type="term" value="C:plasma membrane"/>
    <property type="evidence" value="ECO:0007669"/>
    <property type="project" value="UniProtKB-SubCell"/>
</dbReference>
<reference evidence="9 10" key="1">
    <citation type="journal article" date="2022" name="Microbiol. Resour. Announc.">
        <title>Complete Genome Sequence of Mesorhizobium ciceri Strain R30, a Rhizobium Used as a Commercial Inoculant for Chickpea in Argentina.</title>
        <authorList>
            <person name="Foresto E."/>
            <person name="Revale S."/>
            <person name="Primo E."/>
            <person name="Nievas F."/>
            <person name="Carezzano E."/>
            <person name="Puente M."/>
            <person name="Alzari P."/>
            <person name="Mart M."/>
            <person name="Ben-Assaya M."/>
            <person name="Mornico D."/>
            <person name="Santoro M."/>
            <person name="Mart F."/>
            <person name="Giordano W."/>
            <person name="Bogino P."/>
        </authorList>
    </citation>
    <scope>NUCLEOTIDE SEQUENCE [LARGE SCALE GENOMIC DNA]</scope>
    <source>
        <strain evidence="9 10">R30</strain>
    </source>
</reference>
<comment type="subcellular location">
    <subcellularLocation>
        <location evidence="1 7">Cell membrane</location>
        <topology evidence="1 7">Multi-pass membrane protein</topology>
    </subcellularLocation>
</comment>
<feature type="transmembrane region" description="Helical" evidence="7">
    <location>
        <begin position="144"/>
        <end position="168"/>
    </location>
</feature>
<feature type="transmembrane region" description="Helical" evidence="7">
    <location>
        <begin position="188"/>
        <end position="207"/>
    </location>
</feature>
<feature type="domain" description="ABC transmembrane type-1" evidence="8">
    <location>
        <begin position="105"/>
        <end position="314"/>
    </location>
</feature>
<evidence type="ECO:0000256" key="2">
    <source>
        <dbReference type="ARBA" id="ARBA00022448"/>
    </source>
</evidence>
<gene>
    <name evidence="9" type="ORF">LRP29_27435</name>
</gene>
<keyword evidence="6 7" id="KW-0472">Membrane</keyword>
<evidence type="ECO:0000256" key="6">
    <source>
        <dbReference type="ARBA" id="ARBA00023136"/>
    </source>
</evidence>
<name>A0AB38T8I4_9HYPH</name>
<dbReference type="Pfam" id="PF00528">
    <property type="entry name" value="BPD_transp_1"/>
    <property type="match status" value="1"/>
</dbReference>
<dbReference type="InterPro" id="IPR045621">
    <property type="entry name" value="BPD_transp_1_N"/>
</dbReference>
<dbReference type="PROSITE" id="PS50928">
    <property type="entry name" value="ABC_TM1"/>
    <property type="match status" value="1"/>
</dbReference>
<evidence type="ECO:0000256" key="7">
    <source>
        <dbReference type="RuleBase" id="RU363032"/>
    </source>
</evidence>
<dbReference type="RefSeq" id="WP_245265312.1">
    <property type="nucleotide sequence ID" value="NZ_CP088147.1"/>
</dbReference>
<dbReference type="Pfam" id="PF19300">
    <property type="entry name" value="BPD_transp_1_N"/>
    <property type="match status" value="1"/>
</dbReference>
<accession>A0AB38T8I4</accession>
<dbReference type="GO" id="GO:0055085">
    <property type="term" value="P:transmembrane transport"/>
    <property type="evidence" value="ECO:0007669"/>
    <property type="project" value="InterPro"/>
</dbReference>
<keyword evidence="2 7" id="KW-0813">Transport</keyword>
<comment type="similarity">
    <text evidence="7">Belongs to the binding-protein-dependent transport system permease family.</text>
</comment>
<feature type="transmembrane region" description="Helical" evidence="7">
    <location>
        <begin position="111"/>
        <end position="132"/>
    </location>
</feature>
<dbReference type="CDD" id="cd06261">
    <property type="entry name" value="TM_PBP2"/>
    <property type="match status" value="1"/>
</dbReference>
<keyword evidence="4 7" id="KW-0812">Transmembrane</keyword>
<evidence type="ECO:0000256" key="3">
    <source>
        <dbReference type="ARBA" id="ARBA00022475"/>
    </source>
</evidence>
<feature type="transmembrane region" description="Helical" evidence="7">
    <location>
        <begin position="296"/>
        <end position="317"/>
    </location>
</feature>
<evidence type="ECO:0000259" key="8">
    <source>
        <dbReference type="PROSITE" id="PS50928"/>
    </source>
</evidence>
<keyword evidence="3" id="KW-1003">Cell membrane</keyword>
<dbReference type="SUPFAM" id="SSF161098">
    <property type="entry name" value="MetI-like"/>
    <property type="match status" value="1"/>
</dbReference>
<dbReference type="InterPro" id="IPR000515">
    <property type="entry name" value="MetI-like"/>
</dbReference>
<keyword evidence="5 7" id="KW-1133">Transmembrane helix</keyword>
<evidence type="ECO:0000313" key="9">
    <source>
        <dbReference type="EMBL" id="UTU51160.1"/>
    </source>
</evidence>
<organism evidence="9 10">
    <name type="scientific">Mesorhizobium ciceri</name>
    <dbReference type="NCBI Taxonomy" id="39645"/>
    <lineage>
        <taxon>Bacteria</taxon>
        <taxon>Pseudomonadati</taxon>
        <taxon>Pseudomonadota</taxon>
        <taxon>Alphaproteobacteria</taxon>
        <taxon>Hyphomicrobiales</taxon>
        <taxon>Phyllobacteriaceae</taxon>
        <taxon>Mesorhizobium</taxon>
    </lineage>
</organism>
<evidence type="ECO:0000256" key="4">
    <source>
        <dbReference type="ARBA" id="ARBA00022692"/>
    </source>
</evidence>